<protein>
    <submittedName>
        <fullName evidence="4">Plasmid recombination enzyme family protein</fullName>
    </submittedName>
</protein>
<sequence>MDEYKGAGSVSYSIFRVQGIKTIGDLRGIGKHNADRVSYTNHDIDRAKSNENIELVKCEDTYLKRFNEITSEMKIDHEKRMKSMRSDRRKSFDQAINSAKNDVACEFLFTSDEEFFQNKSKEEIEEWAKHSFEFLEKDIGITKDKIIHAAVHMDERTPHLHVVAVPLIKAYDGRRKTDIWQISRKKFIKTKEDLANLQDRYHHCMNEHGHKLERGTTKDIKHATVQGFKEQTKYHENEFVQALKKADHAKELANKLVADVEDVSKFDKIPVHQETIWEREMFKKVEKATGRVILESKDYQSIKTLAKASDVLKTQNKKLIGDNDLLNKDRINLKEKVEHLIKENQQLKTENLELKTENDFLKKTLERVKEFYKEKVPQLANMVGYIKATVLDKMGKKFLKRHFVDDSERNGVQKFFSDKQKKIEQQKKEKTLKMRSKKRDQDYGMER</sequence>
<keyword evidence="7" id="KW-1185">Reference proteome</keyword>
<evidence type="ECO:0000313" key="4">
    <source>
        <dbReference type="EMBL" id="KFN05927.1"/>
    </source>
</evidence>
<dbReference type="CDD" id="cd17242">
    <property type="entry name" value="MobM_relaxase"/>
    <property type="match status" value="1"/>
</dbReference>
<feature type="region of interest" description="Disordered" evidence="3">
    <location>
        <begin position="415"/>
        <end position="447"/>
    </location>
</feature>
<reference evidence="4 6" key="1">
    <citation type="submission" date="2014-04" db="EMBL/GenBank/DDBJ databases">
        <authorList>
            <person name="Bishop-Lilly K.A."/>
            <person name="Broomall S.M."/>
            <person name="Chain P.S."/>
            <person name="Chertkov O."/>
            <person name="Coyne S.R."/>
            <person name="Daligault H.E."/>
            <person name="Davenport K.W."/>
            <person name="Erkkila T."/>
            <person name="Frey K.G."/>
            <person name="Gibbons H.S."/>
            <person name="Gu W."/>
            <person name="Jaissle J."/>
            <person name="Johnson S.L."/>
            <person name="Koroleva G.I."/>
            <person name="Ladner J.T."/>
            <person name="Lo C.-C."/>
            <person name="Minogue T.D."/>
            <person name="Munk C."/>
            <person name="Palacios G.F."/>
            <person name="Redden C.L."/>
            <person name="Rosenzweig C.N."/>
            <person name="Scholz M.B."/>
            <person name="Teshima H."/>
            <person name="Xu Y."/>
        </authorList>
    </citation>
    <scope>NUCLEOTIDE SEQUENCE [LARGE SCALE GENOMIC DNA]</scope>
    <source>
        <strain evidence="4 6">BHP</strain>
    </source>
</reference>
<evidence type="ECO:0000313" key="6">
    <source>
        <dbReference type="Proteomes" id="UP000029389"/>
    </source>
</evidence>
<dbReference type="EMBL" id="QVOD01000083">
    <property type="protein sequence ID" value="RFT61962.1"/>
    <property type="molecule type" value="Genomic_DNA"/>
</dbReference>
<dbReference type="PATRIC" id="fig|1405.8.peg.55"/>
<dbReference type="Proteomes" id="UP000264294">
    <property type="component" value="Unassembled WGS sequence"/>
</dbReference>
<evidence type="ECO:0000256" key="2">
    <source>
        <dbReference type="SAM" id="Coils"/>
    </source>
</evidence>
<dbReference type="NCBIfam" id="NF041497">
    <property type="entry name" value="MobV"/>
    <property type="match status" value="1"/>
</dbReference>
<comment type="caution">
    <text evidence="4">The sequence shown here is derived from an EMBL/GenBank/DDBJ whole genome shotgun (WGS) entry which is preliminary data.</text>
</comment>
<organism evidence="4 6">
    <name type="scientific">Bacillus clarus</name>
    <dbReference type="NCBI Taxonomy" id="2338372"/>
    <lineage>
        <taxon>Bacteria</taxon>
        <taxon>Bacillati</taxon>
        <taxon>Bacillota</taxon>
        <taxon>Bacilli</taxon>
        <taxon>Bacillales</taxon>
        <taxon>Bacillaceae</taxon>
        <taxon>Bacillus</taxon>
        <taxon>Bacillus cereus group</taxon>
    </lineage>
</organism>
<reference evidence="5 7" key="2">
    <citation type="submission" date="2018-08" db="EMBL/GenBank/DDBJ databases">
        <title>Bacillus clarus sp. nov. strain PS00077A.</title>
        <authorList>
            <person name="Mendez Acevedo M."/>
            <person name="Carroll L."/>
            <person name="Mukherjee M."/>
            <person name="Wiedmann M."/>
            <person name="Kovac J."/>
        </authorList>
    </citation>
    <scope>NUCLEOTIDE SEQUENCE [LARGE SCALE GENOMIC DNA]</scope>
    <source>
        <strain evidence="5 7">PS00077A</strain>
    </source>
</reference>
<name>A0A090Z5I5_9BACI</name>
<keyword evidence="2" id="KW-0175">Coiled coil</keyword>
<comment type="similarity">
    <text evidence="1">Belongs to the plasmid mobilization pre family.</text>
</comment>
<evidence type="ECO:0000256" key="1">
    <source>
        <dbReference type="ARBA" id="ARBA00010657"/>
    </source>
</evidence>
<evidence type="ECO:0000313" key="5">
    <source>
        <dbReference type="EMBL" id="RFT61962.1"/>
    </source>
</evidence>
<feature type="compositionally biased region" description="Basic and acidic residues" evidence="3">
    <location>
        <begin position="415"/>
        <end position="432"/>
    </location>
</feature>
<gene>
    <name evidence="5" type="ORF">D0U04_29305</name>
    <name evidence="4" type="ORF">DJ93_6079</name>
</gene>
<proteinExistence type="inferred from homology"/>
<dbReference type="EMBL" id="JMQC01000006">
    <property type="protein sequence ID" value="KFN05927.1"/>
    <property type="molecule type" value="Genomic_DNA"/>
</dbReference>
<evidence type="ECO:0000256" key="3">
    <source>
        <dbReference type="SAM" id="MobiDB-lite"/>
    </source>
</evidence>
<dbReference type="Proteomes" id="UP000029389">
    <property type="component" value="Unassembled WGS sequence"/>
</dbReference>
<dbReference type="Gene3D" id="3.30.930.30">
    <property type="match status" value="1"/>
</dbReference>
<dbReference type="InterPro" id="IPR001668">
    <property type="entry name" value="Mob_Pre"/>
</dbReference>
<feature type="coiled-coil region" evidence="2">
    <location>
        <begin position="323"/>
        <end position="364"/>
    </location>
</feature>
<accession>A0A090Z5I5</accession>
<dbReference type="Pfam" id="PF01076">
    <property type="entry name" value="Mob_Pre"/>
    <property type="match status" value="1"/>
</dbReference>
<dbReference type="GO" id="GO:0003677">
    <property type="term" value="F:DNA binding"/>
    <property type="evidence" value="ECO:0007669"/>
    <property type="project" value="InterPro"/>
</dbReference>
<dbReference type="GO" id="GO:0006310">
    <property type="term" value="P:DNA recombination"/>
    <property type="evidence" value="ECO:0007669"/>
    <property type="project" value="InterPro"/>
</dbReference>
<evidence type="ECO:0000313" key="7">
    <source>
        <dbReference type="Proteomes" id="UP000264294"/>
    </source>
</evidence>
<dbReference type="AlphaFoldDB" id="A0A090Z5I5"/>